<evidence type="ECO:0000313" key="1">
    <source>
        <dbReference type="EMBL" id="MDV6234823.1"/>
    </source>
</evidence>
<dbReference type="RefSeq" id="WP_317572082.1">
    <property type="nucleotide sequence ID" value="NZ_NPEF02000003.1"/>
</dbReference>
<evidence type="ECO:0008006" key="3">
    <source>
        <dbReference type="Google" id="ProtNLM"/>
    </source>
</evidence>
<dbReference type="SUPFAM" id="SSF55961">
    <property type="entry name" value="Bet v1-like"/>
    <property type="match status" value="1"/>
</dbReference>
<organism evidence="1 2">
    <name type="scientific">Leptospira ellisii</name>
    <dbReference type="NCBI Taxonomy" id="2023197"/>
    <lineage>
        <taxon>Bacteria</taxon>
        <taxon>Pseudomonadati</taxon>
        <taxon>Spirochaetota</taxon>
        <taxon>Spirochaetia</taxon>
        <taxon>Leptospirales</taxon>
        <taxon>Leptospiraceae</taxon>
        <taxon>Leptospira</taxon>
    </lineage>
</organism>
<name>A0AAE4QKS9_9LEPT</name>
<accession>A0AAE4QKS9</accession>
<dbReference type="InterPro" id="IPR023393">
    <property type="entry name" value="START-like_dom_sf"/>
</dbReference>
<gene>
    <name evidence="1" type="ORF">CH379_004160</name>
</gene>
<comment type="caution">
    <text evidence="1">The sequence shown here is derived from an EMBL/GenBank/DDBJ whole genome shotgun (WGS) entry which is preliminary data.</text>
</comment>
<dbReference type="AlphaFoldDB" id="A0AAE4QKS9"/>
<sequence length="151" mass="17477">METIHFSTLIQADPKTVWDKMLEDKTYRIWAEPFHAGSCYEGSWNKGSEIRFVAPDENGVVSGMFSRIHDNVPHQFVSIEHLGMIVNGVVDTESEEVKKWTPAFENYTFKEKGPGKTELIVEMQIAEEYKEMFEDMWPKALKVLKDLCEAR</sequence>
<dbReference type="EMBL" id="NPEF02000003">
    <property type="protein sequence ID" value="MDV6234823.1"/>
    <property type="molecule type" value="Genomic_DNA"/>
</dbReference>
<keyword evidence="2" id="KW-1185">Reference proteome</keyword>
<proteinExistence type="predicted"/>
<dbReference type="Gene3D" id="3.30.530.20">
    <property type="match status" value="1"/>
</dbReference>
<evidence type="ECO:0000313" key="2">
    <source>
        <dbReference type="Proteomes" id="UP000232122"/>
    </source>
</evidence>
<reference evidence="1 2" key="1">
    <citation type="journal article" date="2018" name="Microb. Genom.">
        <title>Deciphering the unexplored Leptospira diversity from soils uncovers genomic evolution to virulence.</title>
        <authorList>
            <person name="Thibeaux R."/>
            <person name="Iraola G."/>
            <person name="Ferres I."/>
            <person name="Bierque E."/>
            <person name="Girault D."/>
            <person name="Soupe-Gilbert M.E."/>
            <person name="Picardeau M."/>
            <person name="Goarant C."/>
        </authorList>
    </citation>
    <scope>NUCLEOTIDE SEQUENCE [LARGE SCALE GENOMIC DNA]</scope>
    <source>
        <strain evidence="1 2">ATI7-C-A5</strain>
    </source>
</reference>
<protein>
    <recommendedName>
        <fullName evidence="3">SRPBCC domain-containing protein</fullName>
    </recommendedName>
</protein>
<dbReference type="Proteomes" id="UP000232122">
    <property type="component" value="Unassembled WGS sequence"/>
</dbReference>